<dbReference type="Gene3D" id="2.40.50.100">
    <property type="match status" value="1"/>
</dbReference>
<evidence type="ECO:0000313" key="9">
    <source>
        <dbReference type="EMBL" id="MDN3706575.1"/>
    </source>
</evidence>
<dbReference type="InterPro" id="IPR006143">
    <property type="entry name" value="RND_pump_MFP"/>
</dbReference>
<protein>
    <submittedName>
        <fullName evidence="9">Efflux RND transporter periplasmic adaptor subunit</fullName>
    </submittedName>
</protein>
<keyword evidence="3" id="KW-0813">Transport</keyword>
<dbReference type="RefSeq" id="WP_290362643.1">
    <property type="nucleotide sequence ID" value="NZ_JAUFQU010000001.1"/>
</dbReference>
<evidence type="ECO:0000256" key="1">
    <source>
        <dbReference type="ARBA" id="ARBA00004196"/>
    </source>
</evidence>
<dbReference type="EMBL" id="JAUFQU010000001">
    <property type="protein sequence ID" value="MDN3706575.1"/>
    <property type="molecule type" value="Genomic_DNA"/>
</dbReference>
<dbReference type="PROSITE" id="PS51257">
    <property type="entry name" value="PROKAR_LIPOPROTEIN"/>
    <property type="match status" value="1"/>
</dbReference>
<dbReference type="PANTHER" id="PTHR30469">
    <property type="entry name" value="MULTIDRUG RESISTANCE PROTEIN MDTA"/>
    <property type="match status" value="1"/>
</dbReference>
<comment type="subcellular location">
    <subcellularLocation>
        <location evidence="1">Cell envelope</location>
    </subcellularLocation>
</comment>
<dbReference type="Pfam" id="PF25954">
    <property type="entry name" value="Beta-barrel_RND_2"/>
    <property type="match status" value="1"/>
</dbReference>
<feature type="coiled-coil region" evidence="4">
    <location>
        <begin position="103"/>
        <end position="130"/>
    </location>
</feature>
<reference evidence="10" key="1">
    <citation type="journal article" date="2019" name="Int. J. Syst. Evol. Microbiol.">
        <title>The Global Catalogue of Microorganisms (GCM) 10K type strain sequencing project: providing services to taxonomists for standard genome sequencing and annotation.</title>
        <authorList>
            <consortium name="The Broad Institute Genomics Platform"/>
            <consortium name="The Broad Institute Genome Sequencing Center for Infectious Disease"/>
            <person name="Wu L."/>
            <person name="Ma J."/>
        </authorList>
    </citation>
    <scope>NUCLEOTIDE SEQUENCE [LARGE SCALE GENOMIC DNA]</scope>
    <source>
        <strain evidence="10">CECT 7184</strain>
    </source>
</reference>
<keyword evidence="4" id="KW-0175">Coiled coil</keyword>
<organism evidence="9 10">
    <name type="scientific">Paenimyroides ceti</name>
    <dbReference type="NCBI Taxonomy" id="395087"/>
    <lineage>
        <taxon>Bacteria</taxon>
        <taxon>Pseudomonadati</taxon>
        <taxon>Bacteroidota</taxon>
        <taxon>Flavobacteriia</taxon>
        <taxon>Flavobacteriales</taxon>
        <taxon>Flavobacteriaceae</taxon>
        <taxon>Paenimyroides</taxon>
    </lineage>
</organism>
<evidence type="ECO:0000259" key="5">
    <source>
        <dbReference type="Pfam" id="PF25876"/>
    </source>
</evidence>
<evidence type="ECO:0000259" key="8">
    <source>
        <dbReference type="Pfam" id="PF25967"/>
    </source>
</evidence>
<dbReference type="Pfam" id="PF25876">
    <property type="entry name" value="HH_MFP_RND"/>
    <property type="match status" value="1"/>
</dbReference>
<sequence length="354" mass="38822">MFYKYHTYKLGIIIPLLSILFTACENKPKKEDEATTPAAAAKLPVDIIIAQEQELDQQEIFVGTLMPHREIAVVSETAQKITKVAFKDGSYVNQGDVLYTLNDADLRSQLRQIEAELKLARLNKDRMTNLLKTETVKQQEYDEALTRLNSLEAQQDYLRTELAKTVIRAPFSGKVGITKVHLGAYVSPGTALVNLQDQSSIKISFTLPERYLPLITLGTPIKFSTGLSDEQFNASITATEPGLDADGRSLQVQAITNNNGNKFRAGQSVKVYFSTEKKGTTGIMIPTEALMPGEKGYNAFVIKGGIAKPMPVVISNRTESEAIITSGIQAGDSIVISNMLRLADGTPVQPVIKK</sequence>
<evidence type="ECO:0000259" key="6">
    <source>
        <dbReference type="Pfam" id="PF25917"/>
    </source>
</evidence>
<dbReference type="SUPFAM" id="SSF111369">
    <property type="entry name" value="HlyD-like secretion proteins"/>
    <property type="match status" value="1"/>
</dbReference>
<evidence type="ECO:0000256" key="2">
    <source>
        <dbReference type="ARBA" id="ARBA00009477"/>
    </source>
</evidence>
<proteinExistence type="inferred from homology"/>
<dbReference type="Proteomes" id="UP001242368">
    <property type="component" value="Unassembled WGS sequence"/>
</dbReference>
<dbReference type="Gene3D" id="2.40.420.20">
    <property type="match status" value="1"/>
</dbReference>
<evidence type="ECO:0000256" key="3">
    <source>
        <dbReference type="ARBA" id="ARBA00022448"/>
    </source>
</evidence>
<dbReference type="Gene3D" id="2.40.30.170">
    <property type="match status" value="1"/>
</dbReference>
<dbReference type="Gene3D" id="1.10.287.470">
    <property type="entry name" value="Helix hairpin bin"/>
    <property type="match status" value="1"/>
</dbReference>
<evidence type="ECO:0000256" key="4">
    <source>
        <dbReference type="SAM" id="Coils"/>
    </source>
</evidence>
<feature type="domain" description="CusB-like beta-barrel" evidence="7">
    <location>
        <begin position="204"/>
        <end position="276"/>
    </location>
</feature>
<evidence type="ECO:0000259" key="7">
    <source>
        <dbReference type="Pfam" id="PF25954"/>
    </source>
</evidence>
<gene>
    <name evidence="9" type="ORF">QW060_05460</name>
</gene>
<name>A0ABT8CQU8_9FLAO</name>
<evidence type="ECO:0000313" key="10">
    <source>
        <dbReference type="Proteomes" id="UP001242368"/>
    </source>
</evidence>
<dbReference type="NCBIfam" id="TIGR01730">
    <property type="entry name" value="RND_mfp"/>
    <property type="match status" value="1"/>
</dbReference>
<feature type="domain" description="Multidrug resistance protein MdtA-like C-terminal permuted SH3" evidence="8">
    <location>
        <begin position="283"/>
        <end position="338"/>
    </location>
</feature>
<feature type="domain" description="Multidrug resistance protein MdtA-like alpha-helical hairpin" evidence="5">
    <location>
        <begin position="104"/>
        <end position="154"/>
    </location>
</feature>
<dbReference type="Pfam" id="PF25917">
    <property type="entry name" value="BSH_RND"/>
    <property type="match status" value="1"/>
</dbReference>
<dbReference type="PANTHER" id="PTHR30469:SF36">
    <property type="entry name" value="BLL3903 PROTEIN"/>
    <property type="match status" value="1"/>
</dbReference>
<dbReference type="InterPro" id="IPR058627">
    <property type="entry name" value="MdtA-like_C"/>
</dbReference>
<dbReference type="InterPro" id="IPR058624">
    <property type="entry name" value="MdtA-like_HH"/>
</dbReference>
<accession>A0ABT8CQU8</accession>
<dbReference type="InterPro" id="IPR058625">
    <property type="entry name" value="MdtA-like_BSH"/>
</dbReference>
<comment type="caution">
    <text evidence="9">The sequence shown here is derived from an EMBL/GenBank/DDBJ whole genome shotgun (WGS) entry which is preliminary data.</text>
</comment>
<feature type="domain" description="Multidrug resistance protein MdtA-like barrel-sandwich hybrid" evidence="6">
    <location>
        <begin position="78"/>
        <end position="194"/>
    </location>
</feature>
<comment type="similarity">
    <text evidence="2">Belongs to the membrane fusion protein (MFP) (TC 8.A.1) family.</text>
</comment>
<keyword evidence="10" id="KW-1185">Reference proteome</keyword>
<dbReference type="InterPro" id="IPR058792">
    <property type="entry name" value="Beta-barrel_RND_2"/>
</dbReference>
<dbReference type="Pfam" id="PF25967">
    <property type="entry name" value="RND-MFP_C"/>
    <property type="match status" value="1"/>
</dbReference>